<dbReference type="InterPro" id="IPR016047">
    <property type="entry name" value="M23ase_b-sheet_dom"/>
</dbReference>
<accession>A0ABS0F8C8</accession>
<dbReference type="PANTHER" id="PTHR21666">
    <property type="entry name" value="PEPTIDASE-RELATED"/>
    <property type="match status" value="1"/>
</dbReference>
<dbReference type="InterPro" id="IPR050570">
    <property type="entry name" value="Cell_wall_metabolism_enzyme"/>
</dbReference>
<dbReference type="RefSeq" id="WP_196078522.1">
    <property type="nucleotide sequence ID" value="NZ_JADPVI010000001.1"/>
</dbReference>
<evidence type="ECO:0000313" key="3">
    <source>
        <dbReference type="Proteomes" id="UP000660070"/>
    </source>
</evidence>
<dbReference type="EMBL" id="JADPVI010000001">
    <property type="protein sequence ID" value="MBF8455969.1"/>
    <property type="molecule type" value="Genomic_DNA"/>
</dbReference>
<dbReference type="SUPFAM" id="SSF51261">
    <property type="entry name" value="Duplicated hybrid motif"/>
    <property type="match status" value="1"/>
</dbReference>
<sequence length="273" mass="31241">MKAKLFLFFLFIQTLLFSQEKWNLRFYNEINNREISIFADNEEPMLMSSKFNFKLTNLSSTLPNDEIVVIPAKTKRFLITVLKEIKPNTANSFSYTNTYNFGNALQENFDNDYIYSLPFEKGKTQLIFQGYNGKFSHQNEFALDFDLKMGSPILAAREGIVVQVVDNNNKNCPDISCAKYNNKILIMHSDGTFADYSHLKYRGAVVKKGDEVKKDQFIGYSGSTGFASGPHLHFAVFINRIDGKRTFIETKFKTSESEGTLLEEGKSYTKTTD</sequence>
<evidence type="ECO:0000313" key="2">
    <source>
        <dbReference type="EMBL" id="MBF8455969.1"/>
    </source>
</evidence>
<comment type="caution">
    <text evidence="2">The sequence shown here is derived from an EMBL/GenBank/DDBJ whole genome shotgun (WGS) entry which is preliminary data.</text>
</comment>
<reference evidence="2 3" key="1">
    <citation type="submission" date="2020-11" db="EMBL/GenBank/DDBJ databases">
        <title>Kaistella gelatinilytica sp. nov., a flavobacterium isolated from Antarctic Soil.</title>
        <authorList>
            <person name="Li J."/>
        </authorList>
    </citation>
    <scope>NUCLEOTIDE SEQUENCE [LARGE SCALE GENOMIC DNA]</scope>
    <source>
        <strain evidence="2 3">G5-32</strain>
    </source>
</reference>
<dbReference type="CDD" id="cd12797">
    <property type="entry name" value="M23_peptidase"/>
    <property type="match status" value="1"/>
</dbReference>
<keyword evidence="3" id="KW-1185">Reference proteome</keyword>
<protein>
    <submittedName>
        <fullName evidence="2">M23 family metallopeptidase</fullName>
    </submittedName>
</protein>
<dbReference type="InterPro" id="IPR011055">
    <property type="entry name" value="Dup_hybrid_motif"/>
</dbReference>
<feature type="domain" description="M23ase beta-sheet core" evidence="1">
    <location>
        <begin position="142"/>
        <end position="239"/>
    </location>
</feature>
<organism evidence="2 3">
    <name type="scientific">Kaistella gelatinilytica</name>
    <dbReference type="NCBI Taxonomy" id="2787636"/>
    <lineage>
        <taxon>Bacteria</taxon>
        <taxon>Pseudomonadati</taxon>
        <taxon>Bacteroidota</taxon>
        <taxon>Flavobacteriia</taxon>
        <taxon>Flavobacteriales</taxon>
        <taxon>Weeksellaceae</taxon>
        <taxon>Chryseobacterium group</taxon>
        <taxon>Kaistella</taxon>
    </lineage>
</organism>
<dbReference type="Pfam" id="PF01551">
    <property type="entry name" value="Peptidase_M23"/>
    <property type="match status" value="1"/>
</dbReference>
<dbReference type="Proteomes" id="UP000660070">
    <property type="component" value="Unassembled WGS sequence"/>
</dbReference>
<dbReference type="PANTHER" id="PTHR21666:SF270">
    <property type="entry name" value="MUREIN HYDROLASE ACTIVATOR ENVC"/>
    <property type="match status" value="1"/>
</dbReference>
<evidence type="ECO:0000259" key="1">
    <source>
        <dbReference type="Pfam" id="PF01551"/>
    </source>
</evidence>
<gene>
    <name evidence="2" type="ORF">IV494_02145</name>
</gene>
<dbReference type="Gene3D" id="2.70.70.10">
    <property type="entry name" value="Glucose Permease (Domain IIA)"/>
    <property type="match status" value="1"/>
</dbReference>
<proteinExistence type="predicted"/>
<name>A0ABS0F8C8_9FLAO</name>